<keyword evidence="1" id="KW-0472">Membrane</keyword>
<feature type="transmembrane region" description="Helical" evidence="1">
    <location>
        <begin position="21"/>
        <end position="40"/>
    </location>
</feature>
<reference evidence="2" key="2">
    <citation type="submission" date="2021-08" db="EMBL/GenBank/DDBJ databases">
        <authorList>
            <person name="Gostincar C."/>
            <person name="Sun X."/>
            <person name="Song Z."/>
            <person name="Gunde-Cimerman N."/>
        </authorList>
    </citation>
    <scope>NUCLEOTIDE SEQUENCE</scope>
    <source>
        <strain evidence="2">EXF-8016</strain>
    </source>
</reference>
<evidence type="ECO:0000256" key="1">
    <source>
        <dbReference type="SAM" id="Phobius"/>
    </source>
</evidence>
<organism evidence="2 3">
    <name type="scientific">Aureobasidium melanogenum</name>
    <name type="common">Aureobasidium pullulans var. melanogenum</name>
    <dbReference type="NCBI Taxonomy" id="46634"/>
    <lineage>
        <taxon>Eukaryota</taxon>
        <taxon>Fungi</taxon>
        <taxon>Dikarya</taxon>
        <taxon>Ascomycota</taxon>
        <taxon>Pezizomycotina</taxon>
        <taxon>Dothideomycetes</taxon>
        <taxon>Dothideomycetidae</taxon>
        <taxon>Dothideales</taxon>
        <taxon>Saccotheciaceae</taxon>
        <taxon>Aureobasidium</taxon>
    </lineage>
</organism>
<keyword evidence="1" id="KW-1133">Transmembrane helix</keyword>
<evidence type="ECO:0000313" key="3">
    <source>
        <dbReference type="Proteomes" id="UP000767238"/>
    </source>
</evidence>
<feature type="transmembrane region" description="Helical" evidence="1">
    <location>
        <begin position="93"/>
        <end position="110"/>
    </location>
</feature>
<dbReference type="Proteomes" id="UP000767238">
    <property type="component" value="Unassembled WGS sequence"/>
</dbReference>
<keyword evidence="1" id="KW-0812">Transmembrane</keyword>
<sequence length="217" mass="23764">MSVLPELPYSLHTRKGSIATQWGILLLPTCILTLILDFAIKHGNHVHEDIALTVPTAILGVFTIATSILRTWKLLKNTSSSRPVDASRWSCDYLTWNLLLGTVVATAVLAPATGDDPPNVRQASMPQAVVLYFASSQLLITGVLCHLGWTTPITLSSTKRKQPARPGVFVLIEDVVAVDGGGGTLYREVLIARYEASPYFRTLLRQLNWFWGLGSLP</sequence>
<dbReference type="EMBL" id="JAHFYH010000024">
    <property type="protein sequence ID" value="KAH0223598.1"/>
    <property type="molecule type" value="Genomic_DNA"/>
</dbReference>
<feature type="transmembrane region" description="Helical" evidence="1">
    <location>
        <begin position="52"/>
        <end position="72"/>
    </location>
</feature>
<feature type="transmembrane region" description="Helical" evidence="1">
    <location>
        <begin position="130"/>
        <end position="155"/>
    </location>
</feature>
<dbReference type="PANTHER" id="PTHR42024">
    <property type="entry name" value="AMINO ACID PERMEASE_ SLC12A DOMAIN-CONTAINING PROTEIN"/>
    <property type="match status" value="1"/>
</dbReference>
<dbReference type="PANTHER" id="PTHR42024:SF1">
    <property type="entry name" value="AMINO ACID PERMEASE_ SLC12A DOMAIN-CONTAINING PROTEIN"/>
    <property type="match status" value="1"/>
</dbReference>
<gene>
    <name evidence="2" type="ORF">KCV03_g4176</name>
</gene>
<accession>A0A9P8GIS1</accession>
<evidence type="ECO:0000313" key="2">
    <source>
        <dbReference type="EMBL" id="KAH0223598.1"/>
    </source>
</evidence>
<feature type="non-terminal residue" evidence="2">
    <location>
        <position position="217"/>
    </location>
</feature>
<dbReference type="OrthoDB" id="4838853at2759"/>
<comment type="caution">
    <text evidence="2">The sequence shown here is derived from an EMBL/GenBank/DDBJ whole genome shotgun (WGS) entry which is preliminary data.</text>
</comment>
<reference evidence="2" key="1">
    <citation type="journal article" date="2021" name="J Fungi (Basel)">
        <title>Virulence traits and population genomics of the black yeast Aureobasidium melanogenum.</title>
        <authorList>
            <person name="Cernosa A."/>
            <person name="Sun X."/>
            <person name="Gostincar C."/>
            <person name="Fang C."/>
            <person name="Gunde-Cimerman N."/>
            <person name="Song Z."/>
        </authorList>
    </citation>
    <scope>NUCLEOTIDE SEQUENCE</scope>
    <source>
        <strain evidence="2">EXF-8016</strain>
    </source>
</reference>
<protein>
    <submittedName>
        <fullName evidence="2">Uncharacterized protein</fullName>
    </submittedName>
</protein>
<dbReference type="AlphaFoldDB" id="A0A9P8GIS1"/>
<name>A0A9P8GIS1_AURME</name>
<proteinExistence type="predicted"/>